<proteinExistence type="predicted"/>
<dbReference type="InterPro" id="IPR036680">
    <property type="entry name" value="SPOR-like_sf"/>
</dbReference>
<dbReference type="InterPro" id="IPR007730">
    <property type="entry name" value="SPOR-like_dom"/>
</dbReference>
<dbReference type="Pfam" id="PF05036">
    <property type="entry name" value="SPOR"/>
    <property type="match status" value="1"/>
</dbReference>
<dbReference type="CDD" id="cd06583">
    <property type="entry name" value="PGRP"/>
    <property type="match status" value="1"/>
</dbReference>
<dbReference type="GO" id="GO:0008745">
    <property type="term" value="F:N-acetylmuramoyl-L-alanine amidase activity"/>
    <property type="evidence" value="ECO:0007669"/>
    <property type="project" value="InterPro"/>
</dbReference>
<dbReference type="PROSITE" id="PS51724">
    <property type="entry name" value="SPOR"/>
    <property type="match status" value="1"/>
</dbReference>
<reference evidence="2" key="2">
    <citation type="journal article" date="2021" name="PeerJ">
        <title>Extensive microbial diversity within the chicken gut microbiome revealed by metagenomics and culture.</title>
        <authorList>
            <person name="Gilroy R."/>
            <person name="Ravi A."/>
            <person name="Getino M."/>
            <person name="Pursley I."/>
            <person name="Horton D.L."/>
            <person name="Alikhan N.F."/>
            <person name="Baker D."/>
            <person name="Gharbi K."/>
            <person name="Hall N."/>
            <person name="Watson M."/>
            <person name="Adriaenssens E.M."/>
            <person name="Foster-Nyarko E."/>
            <person name="Jarju S."/>
            <person name="Secka A."/>
            <person name="Antonio M."/>
            <person name="Oren A."/>
            <person name="Chaudhuri R.R."/>
            <person name="La Ragione R."/>
            <person name="Hildebrand F."/>
            <person name="Pallen M.J."/>
        </authorList>
    </citation>
    <scope>NUCLEOTIDE SEQUENCE</scope>
    <source>
        <strain evidence="2">ChiSjej4B22-8148</strain>
    </source>
</reference>
<name>A0A9D1AA95_9FIRM</name>
<organism evidence="2 3">
    <name type="scientific">Candidatus Choladousia intestinavium</name>
    <dbReference type="NCBI Taxonomy" id="2840727"/>
    <lineage>
        <taxon>Bacteria</taxon>
        <taxon>Bacillati</taxon>
        <taxon>Bacillota</taxon>
        <taxon>Clostridia</taxon>
        <taxon>Lachnospirales</taxon>
        <taxon>Lachnospiraceae</taxon>
        <taxon>Lachnospiraceae incertae sedis</taxon>
        <taxon>Candidatus Choladousia</taxon>
    </lineage>
</organism>
<sequence length="265" mass="30075">MKIIKNYLTRNRCYQQNVKRIPVGIQLHTIGTAQGTAQSVADYWNQSSVSACVTYIVDCDTEGKVLQTLPEDVRTWADAGYGNKYLITFEICESDAMRYTGGADYIVLDEGKFRADLLRGYRTAIELCADICRRYGWDPQTRLSSGLYLISSHDEGRRAGLSSSHVDPTHIWPKIGKTMDDFRREVKAALEGNSRKIYLVQAGAYEEKENADAWREKLRRAGFEAFIKEENGQYKIQAGAFEKEENARKRMEELEAAGFPAFIVP</sequence>
<dbReference type="GO" id="GO:0042834">
    <property type="term" value="F:peptidoglycan binding"/>
    <property type="evidence" value="ECO:0007669"/>
    <property type="project" value="InterPro"/>
</dbReference>
<dbReference type="GO" id="GO:0009253">
    <property type="term" value="P:peptidoglycan catabolic process"/>
    <property type="evidence" value="ECO:0007669"/>
    <property type="project" value="InterPro"/>
</dbReference>
<dbReference type="SUPFAM" id="SSF55846">
    <property type="entry name" value="N-acetylmuramoyl-L-alanine amidase-like"/>
    <property type="match status" value="1"/>
</dbReference>
<dbReference type="Proteomes" id="UP000886757">
    <property type="component" value="Unassembled WGS sequence"/>
</dbReference>
<reference evidence="2" key="1">
    <citation type="submission" date="2020-10" db="EMBL/GenBank/DDBJ databases">
        <authorList>
            <person name="Gilroy R."/>
        </authorList>
    </citation>
    <scope>NUCLEOTIDE SEQUENCE</scope>
    <source>
        <strain evidence="2">ChiSjej4B22-8148</strain>
    </source>
</reference>
<dbReference type="Gene3D" id="3.30.70.1070">
    <property type="entry name" value="Sporulation related repeat"/>
    <property type="match status" value="1"/>
</dbReference>
<dbReference type="Pfam" id="PF01510">
    <property type="entry name" value="Amidase_2"/>
    <property type="match status" value="1"/>
</dbReference>
<dbReference type="SUPFAM" id="SSF110997">
    <property type="entry name" value="Sporulation related repeat"/>
    <property type="match status" value="1"/>
</dbReference>
<accession>A0A9D1AA95</accession>
<dbReference type="InterPro" id="IPR036505">
    <property type="entry name" value="Amidase/PGRP_sf"/>
</dbReference>
<dbReference type="EMBL" id="DVGK01000010">
    <property type="protein sequence ID" value="HIR12441.1"/>
    <property type="molecule type" value="Genomic_DNA"/>
</dbReference>
<protein>
    <submittedName>
        <fullName evidence="2">SPOR domain-containing protein</fullName>
    </submittedName>
</protein>
<dbReference type="InterPro" id="IPR002502">
    <property type="entry name" value="Amidase_domain"/>
</dbReference>
<feature type="domain" description="SPOR" evidence="1">
    <location>
        <begin position="192"/>
        <end position="265"/>
    </location>
</feature>
<evidence type="ECO:0000259" key="1">
    <source>
        <dbReference type="PROSITE" id="PS51724"/>
    </source>
</evidence>
<gene>
    <name evidence="2" type="ORF">IAB31_00780</name>
</gene>
<evidence type="ECO:0000313" key="3">
    <source>
        <dbReference type="Proteomes" id="UP000886757"/>
    </source>
</evidence>
<dbReference type="Gene3D" id="3.40.80.10">
    <property type="entry name" value="Peptidoglycan recognition protein-like"/>
    <property type="match status" value="1"/>
</dbReference>
<comment type="caution">
    <text evidence="2">The sequence shown here is derived from an EMBL/GenBank/DDBJ whole genome shotgun (WGS) entry which is preliminary data.</text>
</comment>
<dbReference type="SMART" id="SM00644">
    <property type="entry name" value="Ami_2"/>
    <property type="match status" value="1"/>
</dbReference>
<evidence type="ECO:0000313" key="2">
    <source>
        <dbReference type="EMBL" id="HIR12441.1"/>
    </source>
</evidence>
<dbReference type="AlphaFoldDB" id="A0A9D1AA95"/>